<evidence type="ECO:0008006" key="3">
    <source>
        <dbReference type="Google" id="ProtNLM"/>
    </source>
</evidence>
<comment type="caution">
    <text evidence="1">The sequence shown here is derived from an EMBL/GenBank/DDBJ whole genome shotgun (WGS) entry which is preliminary data.</text>
</comment>
<organism evidence="1 2">
    <name type="scientific">Trifolium medium</name>
    <dbReference type="NCBI Taxonomy" id="97028"/>
    <lineage>
        <taxon>Eukaryota</taxon>
        <taxon>Viridiplantae</taxon>
        <taxon>Streptophyta</taxon>
        <taxon>Embryophyta</taxon>
        <taxon>Tracheophyta</taxon>
        <taxon>Spermatophyta</taxon>
        <taxon>Magnoliopsida</taxon>
        <taxon>eudicotyledons</taxon>
        <taxon>Gunneridae</taxon>
        <taxon>Pentapetalae</taxon>
        <taxon>rosids</taxon>
        <taxon>fabids</taxon>
        <taxon>Fabales</taxon>
        <taxon>Fabaceae</taxon>
        <taxon>Papilionoideae</taxon>
        <taxon>50 kb inversion clade</taxon>
        <taxon>NPAAA clade</taxon>
        <taxon>Hologalegina</taxon>
        <taxon>IRL clade</taxon>
        <taxon>Trifolieae</taxon>
        <taxon>Trifolium</taxon>
    </lineage>
</organism>
<dbReference type="AlphaFoldDB" id="A0A392NWF6"/>
<proteinExistence type="predicted"/>
<accession>A0A392NWF6</accession>
<sequence>MIPITSLQVVINEGMVEKEVDDHATEVRIEAERLFHIGLGGRVKRRKVRELVRRERVDLLALQETKLATFTAPFIRGLWGLEGMGWCCNPTLGRSGGLLIMWDNDKGKLVHSFQGQGFLGVCLE</sequence>
<protein>
    <recommendedName>
        <fullName evidence="3">Endonuclease/exonuclease/phosphatase family protein</fullName>
    </recommendedName>
</protein>
<reference evidence="1 2" key="1">
    <citation type="journal article" date="2018" name="Front. Plant Sci.">
        <title>Red Clover (Trifolium pratense) and Zigzag Clover (T. medium) - A Picture of Genomic Similarities and Differences.</title>
        <authorList>
            <person name="Dluhosova J."/>
            <person name="Istvanek J."/>
            <person name="Nedelnik J."/>
            <person name="Repkova J."/>
        </authorList>
    </citation>
    <scope>NUCLEOTIDE SEQUENCE [LARGE SCALE GENOMIC DNA]</scope>
    <source>
        <strain evidence="2">cv. 10/8</strain>
        <tissue evidence="1">Leaf</tissue>
    </source>
</reference>
<dbReference type="InterPro" id="IPR036691">
    <property type="entry name" value="Endo/exonu/phosph_ase_sf"/>
</dbReference>
<dbReference type="SUPFAM" id="SSF56219">
    <property type="entry name" value="DNase I-like"/>
    <property type="match status" value="1"/>
</dbReference>
<dbReference type="EMBL" id="LXQA010054401">
    <property type="protein sequence ID" value="MCI04131.1"/>
    <property type="molecule type" value="Genomic_DNA"/>
</dbReference>
<name>A0A392NWF6_9FABA</name>
<dbReference type="Gene3D" id="3.60.10.10">
    <property type="entry name" value="Endonuclease/exonuclease/phosphatase"/>
    <property type="match status" value="1"/>
</dbReference>
<evidence type="ECO:0000313" key="2">
    <source>
        <dbReference type="Proteomes" id="UP000265520"/>
    </source>
</evidence>
<keyword evidence="2" id="KW-1185">Reference proteome</keyword>
<evidence type="ECO:0000313" key="1">
    <source>
        <dbReference type="EMBL" id="MCI04131.1"/>
    </source>
</evidence>
<dbReference type="Proteomes" id="UP000265520">
    <property type="component" value="Unassembled WGS sequence"/>
</dbReference>